<dbReference type="EMBL" id="RQTK01000003">
    <property type="protein sequence ID" value="RUS92031.1"/>
    <property type="molecule type" value="Genomic_DNA"/>
</dbReference>
<protein>
    <recommendedName>
        <fullName evidence="3">Essential protein Yae1 N-terminal domain-containing protein</fullName>
    </recommendedName>
</protein>
<organism evidence="1 2">
    <name type="scientific">Elysia chlorotica</name>
    <name type="common">Eastern emerald elysia</name>
    <name type="synonym">Sea slug</name>
    <dbReference type="NCBI Taxonomy" id="188477"/>
    <lineage>
        <taxon>Eukaryota</taxon>
        <taxon>Metazoa</taxon>
        <taxon>Spiralia</taxon>
        <taxon>Lophotrochozoa</taxon>
        <taxon>Mollusca</taxon>
        <taxon>Gastropoda</taxon>
        <taxon>Heterobranchia</taxon>
        <taxon>Euthyneura</taxon>
        <taxon>Panpulmonata</taxon>
        <taxon>Sacoglossa</taxon>
        <taxon>Placobranchoidea</taxon>
        <taxon>Plakobranchidae</taxon>
        <taxon>Elysia</taxon>
    </lineage>
</organism>
<dbReference type="OrthoDB" id="48036at2759"/>
<name>A0A433UDV2_ELYCH</name>
<reference evidence="1 2" key="1">
    <citation type="submission" date="2019-01" db="EMBL/GenBank/DDBJ databases">
        <title>A draft genome assembly of the solar-powered sea slug Elysia chlorotica.</title>
        <authorList>
            <person name="Cai H."/>
            <person name="Li Q."/>
            <person name="Fang X."/>
            <person name="Li J."/>
            <person name="Curtis N.E."/>
            <person name="Altenburger A."/>
            <person name="Shibata T."/>
            <person name="Feng M."/>
            <person name="Maeda T."/>
            <person name="Schwartz J.A."/>
            <person name="Shigenobu S."/>
            <person name="Lundholm N."/>
            <person name="Nishiyama T."/>
            <person name="Yang H."/>
            <person name="Hasebe M."/>
            <person name="Li S."/>
            <person name="Pierce S.K."/>
            <person name="Wang J."/>
        </authorList>
    </citation>
    <scope>NUCLEOTIDE SEQUENCE [LARGE SCALE GENOMIC DNA]</scope>
    <source>
        <strain evidence="1">EC2010</strain>
        <tissue evidence="1">Whole organism of an adult</tissue>
    </source>
</reference>
<dbReference type="STRING" id="188477.A0A433UDV2"/>
<gene>
    <name evidence="1" type="ORF">EGW08_000244</name>
</gene>
<sequence length="142" mass="15981">MTKPIPHQKDDIFHSVIMTEEESWSQGYSEGLEISRKKAFEEGHSLGTTKGAEIGQEIGFYSGYAAQILHLCVQDNLKPRVLKVCEAILQLADQFIEIDPTNELLTDNMAKIKSKFKQLTSLLGVQTEYVTMLGNDKRLSSF</sequence>
<dbReference type="PANTHER" id="PTHR28532:SF1">
    <property type="entry name" value="ORAL CANCER OVEREXPRESSED 1"/>
    <property type="match status" value="1"/>
</dbReference>
<evidence type="ECO:0000313" key="2">
    <source>
        <dbReference type="Proteomes" id="UP000271974"/>
    </source>
</evidence>
<evidence type="ECO:0008006" key="3">
    <source>
        <dbReference type="Google" id="ProtNLM"/>
    </source>
</evidence>
<evidence type="ECO:0000313" key="1">
    <source>
        <dbReference type="EMBL" id="RUS92031.1"/>
    </source>
</evidence>
<keyword evidence="2" id="KW-1185">Reference proteome</keyword>
<dbReference type="Proteomes" id="UP000271974">
    <property type="component" value="Unassembled WGS sequence"/>
</dbReference>
<accession>A0A433UDV2</accession>
<dbReference type="InterPro" id="IPR052436">
    <property type="entry name" value="LTO1_adapter"/>
</dbReference>
<dbReference type="PANTHER" id="PTHR28532">
    <property type="entry name" value="GEO13458P1"/>
    <property type="match status" value="1"/>
</dbReference>
<proteinExistence type="predicted"/>
<comment type="caution">
    <text evidence="1">The sequence shown here is derived from an EMBL/GenBank/DDBJ whole genome shotgun (WGS) entry which is preliminary data.</text>
</comment>
<dbReference type="AlphaFoldDB" id="A0A433UDV2"/>